<dbReference type="EMBL" id="CAJNOQ010004963">
    <property type="protein sequence ID" value="CAF1080594.1"/>
    <property type="molecule type" value="Genomic_DNA"/>
</dbReference>
<dbReference type="EMBL" id="CAJOBA010052303">
    <property type="protein sequence ID" value="CAF4253475.1"/>
    <property type="molecule type" value="Genomic_DNA"/>
</dbReference>
<accession>A0A814MK73</accession>
<organism evidence="1 5">
    <name type="scientific">Didymodactylos carnosus</name>
    <dbReference type="NCBI Taxonomy" id="1234261"/>
    <lineage>
        <taxon>Eukaryota</taxon>
        <taxon>Metazoa</taxon>
        <taxon>Spiralia</taxon>
        <taxon>Gnathifera</taxon>
        <taxon>Rotifera</taxon>
        <taxon>Eurotatoria</taxon>
        <taxon>Bdelloidea</taxon>
        <taxon>Philodinida</taxon>
        <taxon>Philodinidae</taxon>
        <taxon>Didymodactylos</taxon>
    </lineage>
</organism>
<evidence type="ECO:0000313" key="2">
    <source>
        <dbReference type="EMBL" id="CAF1460039.1"/>
    </source>
</evidence>
<dbReference type="Proteomes" id="UP000677228">
    <property type="component" value="Unassembled WGS sequence"/>
</dbReference>
<gene>
    <name evidence="1" type="ORF">GPM918_LOCUS17747</name>
    <name evidence="2" type="ORF">OVA965_LOCUS35199</name>
    <name evidence="3" type="ORF">SRO942_LOCUS17746</name>
    <name evidence="4" type="ORF">TMI583_LOCUS36160</name>
</gene>
<evidence type="ECO:0000313" key="4">
    <source>
        <dbReference type="EMBL" id="CAF4253475.1"/>
    </source>
</evidence>
<dbReference type="Proteomes" id="UP000663829">
    <property type="component" value="Unassembled WGS sequence"/>
</dbReference>
<dbReference type="AlphaFoldDB" id="A0A814MK73"/>
<evidence type="ECO:0000313" key="5">
    <source>
        <dbReference type="Proteomes" id="UP000663829"/>
    </source>
</evidence>
<keyword evidence="5" id="KW-1185">Reference proteome</keyword>
<proteinExistence type="predicted"/>
<comment type="caution">
    <text evidence="1">The sequence shown here is derived from an EMBL/GenBank/DDBJ whole genome shotgun (WGS) entry which is preliminary data.</text>
</comment>
<dbReference type="EMBL" id="CAJOBC010004964">
    <property type="protein sequence ID" value="CAF3846550.1"/>
    <property type="molecule type" value="Genomic_DNA"/>
</dbReference>
<protein>
    <submittedName>
        <fullName evidence="1">Uncharacterized protein</fullName>
    </submittedName>
</protein>
<sequence>MDLSNDDGDPLFIRAKIKVYNPDDYYSTKIIPVPRMKEYNIICSTGVPLLTLSVKHCVELGLDEYDRRIEPDQYGCQLKKVFYRSAVVEFQGKPTPTEVIGYDYETYNRPLLGMNTMIAMKLYLDIPNHRIIQLDN</sequence>
<dbReference type="Proteomes" id="UP000681722">
    <property type="component" value="Unassembled WGS sequence"/>
</dbReference>
<name>A0A814MK73_9BILA</name>
<evidence type="ECO:0000313" key="1">
    <source>
        <dbReference type="EMBL" id="CAF1080594.1"/>
    </source>
</evidence>
<reference evidence="1" key="1">
    <citation type="submission" date="2021-02" db="EMBL/GenBank/DDBJ databases">
        <authorList>
            <person name="Nowell W R."/>
        </authorList>
    </citation>
    <scope>NUCLEOTIDE SEQUENCE</scope>
</reference>
<evidence type="ECO:0000313" key="3">
    <source>
        <dbReference type="EMBL" id="CAF3846550.1"/>
    </source>
</evidence>
<dbReference type="Proteomes" id="UP000682733">
    <property type="component" value="Unassembled WGS sequence"/>
</dbReference>
<dbReference type="EMBL" id="CAJNOK010030439">
    <property type="protein sequence ID" value="CAF1460039.1"/>
    <property type="molecule type" value="Genomic_DNA"/>
</dbReference>